<accession>A0A8J2NWA2</accession>
<dbReference type="InterPro" id="IPR018114">
    <property type="entry name" value="TRYPSIN_HIS"/>
</dbReference>
<proteinExistence type="predicted"/>
<keyword evidence="2" id="KW-0964">Secreted</keyword>
<feature type="domain" description="Peptidase S1" evidence="11">
    <location>
        <begin position="112"/>
        <end position="356"/>
    </location>
</feature>
<feature type="non-terminal residue" evidence="12">
    <location>
        <position position="1"/>
    </location>
</feature>
<dbReference type="FunFam" id="2.40.10.10:FF:000038">
    <property type="entry name" value="Serine protease"/>
    <property type="match status" value="1"/>
</dbReference>
<dbReference type="AlphaFoldDB" id="A0A8J2NWA2"/>
<evidence type="ECO:0000256" key="6">
    <source>
        <dbReference type="ARBA" id="ARBA00023157"/>
    </source>
</evidence>
<dbReference type="PANTHER" id="PTHR24264">
    <property type="entry name" value="TRYPSIN-RELATED"/>
    <property type="match status" value="1"/>
</dbReference>
<evidence type="ECO:0000313" key="12">
    <source>
        <dbReference type="EMBL" id="CAG7728973.1"/>
    </source>
</evidence>
<comment type="subcellular location">
    <subcellularLocation>
        <location evidence="1">Secreted</location>
    </subcellularLocation>
</comment>
<dbReference type="PROSITE" id="PS00134">
    <property type="entry name" value="TRYPSIN_HIS"/>
    <property type="match status" value="1"/>
</dbReference>
<feature type="region of interest" description="Disordered" evidence="10">
    <location>
        <begin position="78"/>
        <end position="99"/>
    </location>
</feature>
<evidence type="ECO:0000256" key="8">
    <source>
        <dbReference type="ARBA" id="ARBA00076468"/>
    </source>
</evidence>
<gene>
    <name evidence="12" type="ORF">AFUS01_LOCUS17715</name>
</gene>
<sequence>ILESTTLCGSDIATGDRSIEDIICCVVQADSSDDVIVISDAEEDIRGGDITNPWGIGGIHVVRPPAVLRPKLPSTRPVVAPVKPTLPPKRNATTPSGAGETESKCYANYVIVAAGTQPHPTKHSYPFMAAIINKKHNKQFCGGSLIDTRHVLTAAHCLEAFRTRESLRNLVIYLGSHDLSKDESASEAYSVATIYKHRGFNFQNLRDDVAIIKLSKSVDHNKYVQPICLSTASASATENKPATVAGWGYYCVKGCPTSPKLRHASVKVWTNSQCQSRYSQAQSQNSNVPTISSGMVCAGSPGNDACQGDSGGPLFVKENMMYRQVGVVSWGIDCGEYPGVYSRVSSYHSWIQKNIKR</sequence>
<keyword evidence="5 9" id="KW-0720">Serine protease</keyword>
<dbReference type="Proteomes" id="UP000708208">
    <property type="component" value="Unassembled WGS sequence"/>
</dbReference>
<organism evidence="12 13">
    <name type="scientific">Allacma fusca</name>
    <dbReference type="NCBI Taxonomy" id="39272"/>
    <lineage>
        <taxon>Eukaryota</taxon>
        <taxon>Metazoa</taxon>
        <taxon>Ecdysozoa</taxon>
        <taxon>Arthropoda</taxon>
        <taxon>Hexapoda</taxon>
        <taxon>Collembola</taxon>
        <taxon>Symphypleona</taxon>
        <taxon>Sminthuridae</taxon>
        <taxon>Allacma</taxon>
    </lineage>
</organism>
<dbReference type="SMART" id="SM00020">
    <property type="entry name" value="Tryp_SPc"/>
    <property type="match status" value="1"/>
</dbReference>
<dbReference type="OrthoDB" id="9425590at2759"/>
<dbReference type="GO" id="GO:0005615">
    <property type="term" value="C:extracellular space"/>
    <property type="evidence" value="ECO:0007669"/>
    <property type="project" value="TreeGrafter"/>
</dbReference>
<keyword evidence="4 9" id="KW-0378">Hydrolase</keyword>
<keyword evidence="6" id="KW-1015">Disulfide bond</keyword>
<evidence type="ECO:0000256" key="10">
    <source>
        <dbReference type="SAM" id="MobiDB-lite"/>
    </source>
</evidence>
<dbReference type="PROSITE" id="PS50240">
    <property type="entry name" value="TRYPSIN_DOM"/>
    <property type="match status" value="1"/>
</dbReference>
<dbReference type="Pfam" id="PF00089">
    <property type="entry name" value="Trypsin"/>
    <property type="match status" value="1"/>
</dbReference>
<comment type="caution">
    <text evidence="12">The sequence shown here is derived from an EMBL/GenBank/DDBJ whole genome shotgun (WGS) entry which is preliminary data.</text>
</comment>
<evidence type="ECO:0000256" key="7">
    <source>
        <dbReference type="ARBA" id="ARBA00068096"/>
    </source>
</evidence>
<dbReference type="InterPro" id="IPR001254">
    <property type="entry name" value="Trypsin_dom"/>
</dbReference>
<dbReference type="PROSITE" id="PS00135">
    <property type="entry name" value="TRYPSIN_SER"/>
    <property type="match status" value="1"/>
</dbReference>
<evidence type="ECO:0000259" key="11">
    <source>
        <dbReference type="PROSITE" id="PS50240"/>
    </source>
</evidence>
<dbReference type="EMBL" id="CAJVCH010171462">
    <property type="protein sequence ID" value="CAG7728973.1"/>
    <property type="molecule type" value="Genomic_DNA"/>
</dbReference>
<dbReference type="GO" id="GO:0006508">
    <property type="term" value="P:proteolysis"/>
    <property type="evidence" value="ECO:0007669"/>
    <property type="project" value="UniProtKB-KW"/>
</dbReference>
<evidence type="ECO:0000256" key="1">
    <source>
        <dbReference type="ARBA" id="ARBA00004613"/>
    </source>
</evidence>
<dbReference type="CDD" id="cd00190">
    <property type="entry name" value="Tryp_SPc"/>
    <property type="match status" value="1"/>
</dbReference>
<keyword evidence="3 9" id="KW-0645">Protease</keyword>
<name>A0A8J2NWA2_9HEXA</name>
<evidence type="ECO:0000256" key="9">
    <source>
        <dbReference type="RuleBase" id="RU363034"/>
    </source>
</evidence>
<dbReference type="InterPro" id="IPR033116">
    <property type="entry name" value="TRYPSIN_SER"/>
</dbReference>
<evidence type="ECO:0000256" key="5">
    <source>
        <dbReference type="ARBA" id="ARBA00022825"/>
    </source>
</evidence>
<dbReference type="GO" id="GO:0004252">
    <property type="term" value="F:serine-type endopeptidase activity"/>
    <property type="evidence" value="ECO:0007669"/>
    <property type="project" value="InterPro"/>
</dbReference>
<evidence type="ECO:0000256" key="2">
    <source>
        <dbReference type="ARBA" id="ARBA00022525"/>
    </source>
</evidence>
<reference evidence="12" key="1">
    <citation type="submission" date="2021-06" db="EMBL/GenBank/DDBJ databases">
        <authorList>
            <person name="Hodson N. C."/>
            <person name="Mongue J. A."/>
            <person name="Jaron S. K."/>
        </authorList>
    </citation>
    <scope>NUCLEOTIDE SEQUENCE</scope>
</reference>
<evidence type="ECO:0000256" key="3">
    <source>
        <dbReference type="ARBA" id="ARBA00022670"/>
    </source>
</evidence>
<dbReference type="PANTHER" id="PTHR24264:SF65">
    <property type="entry name" value="SRCR DOMAIN-CONTAINING PROTEIN"/>
    <property type="match status" value="1"/>
</dbReference>
<keyword evidence="13" id="KW-1185">Reference proteome</keyword>
<protein>
    <recommendedName>
        <fullName evidence="7">Phenoloxidase-activating factor 2</fullName>
    </recommendedName>
    <alternativeName>
        <fullName evidence="8">Prophenoloxidase-activating factor II</fullName>
    </alternativeName>
</protein>
<evidence type="ECO:0000313" key="13">
    <source>
        <dbReference type="Proteomes" id="UP000708208"/>
    </source>
</evidence>
<evidence type="ECO:0000256" key="4">
    <source>
        <dbReference type="ARBA" id="ARBA00022801"/>
    </source>
</evidence>
<dbReference type="InterPro" id="IPR050127">
    <property type="entry name" value="Serine_Proteases_S1"/>
</dbReference>